<dbReference type="EMBL" id="ML994657">
    <property type="protein sequence ID" value="KAF2180518.1"/>
    <property type="molecule type" value="Genomic_DNA"/>
</dbReference>
<keyword evidence="5" id="KW-1185">Reference proteome</keyword>
<evidence type="ECO:0000313" key="5">
    <source>
        <dbReference type="Proteomes" id="UP000800200"/>
    </source>
</evidence>
<evidence type="ECO:0000259" key="3">
    <source>
        <dbReference type="Pfam" id="PF01648"/>
    </source>
</evidence>
<dbReference type="InterPro" id="IPR037143">
    <property type="entry name" value="4-PPantetheinyl_Trfase_dom_sf"/>
</dbReference>
<protein>
    <recommendedName>
        <fullName evidence="3">4'-phosphopantetheinyl transferase domain-containing protein</fullName>
    </recommendedName>
</protein>
<feature type="domain" description="4'-phosphopantetheinyl transferase" evidence="3">
    <location>
        <begin position="12"/>
        <end position="107"/>
    </location>
</feature>
<dbReference type="GO" id="GO:0000287">
    <property type="term" value="F:magnesium ion binding"/>
    <property type="evidence" value="ECO:0007669"/>
    <property type="project" value="InterPro"/>
</dbReference>
<dbReference type="InterPro" id="IPR008278">
    <property type="entry name" value="4-PPantetheinyl_Trfase_dom"/>
</dbReference>
<dbReference type="Pfam" id="PF01648">
    <property type="entry name" value="ACPS"/>
    <property type="match status" value="1"/>
</dbReference>
<organism evidence="4 5">
    <name type="scientific">Zopfia rhizophila CBS 207.26</name>
    <dbReference type="NCBI Taxonomy" id="1314779"/>
    <lineage>
        <taxon>Eukaryota</taxon>
        <taxon>Fungi</taxon>
        <taxon>Dikarya</taxon>
        <taxon>Ascomycota</taxon>
        <taxon>Pezizomycotina</taxon>
        <taxon>Dothideomycetes</taxon>
        <taxon>Dothideomycetes incertae sedis</taxon>
        <taxon>Zopfiaceae</taxon>
        <taxon>Zopfia</taxon>
    </lineage>
</organism>
<evidence type="ECO:0000256" key="1">
    <source>
        <dbReference type="ARBA" id="ARBA00022679"/>
    </source>
</evidence>
<evidence type="ECO:0000313" key="4">
    <source>
        <dbReference type="EMBL" id="KAF2180518.1"/>
    </source>
</evidence>
<dbReference type="SUPFAM" id="SSF56214">
    <property type="entry name" value="4'-phosphopantetheinyl transferase"/>
    <property type="match status" value="1"/>
</dbReference>
<dbReference type="OrthoDB" id="15433at2759"/>
<feature type="compositionally biased region" description="Basic and acidic residues" evidence="2">
    <location>
        <begin position="199"/>
        <end position="209"/>
    </location>
</feature>
<accession>A0A6A6DQ72</accession>
<reference evidence="4" key="1">
    <citation type="journal article" date="2020" name="Stud. Mycol.">
        <title>101 Dothideomycetes genomes: a test case for predicting lifestyles and emergence of pathogens.</title>
        <authorList>
            <person name="Haridas S."/>
            <person name="Albert R."/>
            <person name="Binder M."/>
            <person name="Bloem J."/>
            <person name="Labutti K."/>
            <person name="Salamov A."/>
            <person name="Andreopoulos B."/>
            <person name="Baker S."/>
            <person name="Barry K."/>
            <person name="Bills G."/>
            <person name="Bluhm B."/>
            <person name="Cannon C."/>
            <person name="Castanera R."/>
            <person name="Culley D."/>
            <person name="Daum C."/>
            <person name="Ezra D."/>
            <person name="Gonzalez J."/>
            <person name="Henrissat B."/>
            <person name="Kuo A."/>
            <person name="Liang C."/>
            <person name="Lipzen A."/>
            <person name="Lutzoni F."/>
            <person name="Magnuson J."/>
            <person name="Mondo S."/>
            <person name="Nolan M."/>
            <person name="Ohm R."/>
            <person name="Pangilinan J."/>
            <person name="Park H.-J."/>
            <person name="Ramirez L."/>
            <person name="Alfaro M."/>
            <person name="Sun H."/>
            <person name="Tritt A."/>
            <person name="Yoshinaga Y."/>
            <person name="Zwiers L.-H."/>
            <person name="Turgeon B."/>
            <person name="Goodwin S."/>
            <person name="Spatafora J."/>
            <person name="Crous P."/>
            <person name="Grigoriev I."/>
        </authorList>
    </citation>
    <scope>NUCLEOTIDE SEQUENCE</scope>
    <source>
        <strain evidence="4">CBS 207.26</strain>
    </source>
</reference>
<dbReference type="AlphaFoldDB" id="A0A6A6DQ72"/>
<dbReference type="Gene3D" id="3.90.470.20">
    <property type="entry name" value="4'-phosphopantetheinyl transferase domain"/>
    <property type="match status" value="1"/>
</dbReference>
<evidence type="ECO:0000256" key="2">
    <source>
        <dbReference type="SAM" id="MobiDB-lite"/>
    </source>
</evidence>
<gene>
    <name evidence="4" type="ORF">K469DRAFT_729772</name>
</gene>
<dbReference type="Proteomes" id="UP000800200">
    <property type="component" value="Unassembled WGS sequence"/>
</dbReference>
<proteinExistence type="predicted"/>
<keyword evidence="1" id="KW-0808">Transferase</keyword>
<dbReference type="GO" id="GO:0008897">
    <property type="term" value="F:holo-[acyl-carrier-protein] synthase activity"/>
    <property type="evidence" value="ECO:0007669"/>
    <property type="project" value="InterPro"/>
</dbReference>
<feature type="region of interest" description="Disordered" evidence="2">
    <location>
        <begin position="190"/>
        <end position="209"/>
    </location>
</feature>
<sequence length="209" mass="23869">MPPRPFPYPLKVGIDICSISRIRDVLTKNVVIKENERYPLSKFLSKLLTWPERRYFWDRFKNNETAYKDINRVSQYLAGRWAAKEACRKACPHMGATTGFHRIMILPVSSMNAGGFSFQPQGLILHQSLPANAPDSVQVKREYWYRKVSTDPTPFDPNQLDGQFCEISISHDGNYATAVAMVPVMSEEVPESTSSVFHQNDDLQSPKEQ</sequence>
<name>A0A6A6DQ72_9PEZI</name>